<proteinExistence type="predicted"/>
<gene>
    <name evidence="2" type="ORF">HPP92_000376</name>
</gene>
<accession>A0A835VG16</accession>
<dbReference type="OrthoDB" id="1896520at2759"/>
<dbReference type="Proteomes" id="UP000636800">
    <property type="component" value="Chromosome 1"/>
</dbReference>
<evidence type="ECO:0000256" key="1">
    <source>
        <dbReference type="SAM" id="MobiDB-lite"/>
    </source>
</evidence>
<feature type="region of interest" description="Disordered" evidence="1">
    <location>
        <begin position="90"/>
        <end position="163"/>
    </location>
</feature>
<comment type="caution">
    <text evidence="2">The sequence shown here is derived from an EMBL/GenBank/DDBJ whole genome shotgun (WGS) entry which is preliminary data.</text>
</comment>
<evidence type="ECO:0000313" key="2">
    <source>
        <dbReference type="EMBL" id="KAG0495685.1"/>
    </source>
</evidence>
<protein>
    <submittedName>
        <fullName evidence="2">Uncharacterized protein</fullName>
    </submittedName>
</protein>
<sequence length="163" mass="17696">MRFLVVYPKGESERRKLSCPAFGTGLSPSAGNDGVFIPVCLPAFINMNPNLAPECRNLMIESTHLFIDPTKGVHKKLTCFEPSRVRARNQNPLQQNGGFTLPIASNPLEPPPFGLPREAGVPTPPVMARPRLGAGASVGDLRVDNGFLIPSDHRRRAPDPQPP</sequence>
<name>A0A835VG16_VANPL</name>
<keyword evidence="3" id="KW-1185">Reference proteome</keyword>
<reference evidence="2 3" key="1">
    <citation type="journal article" date="2020" name="Nat. Food">
        <title>A phased Vanilla planifolia genome enables genetic improvement of flavour and production.</title>
        <authorList>
            <person name="Hasing T."/>
            <person name="Tang H."/>
            <person name="Brym M."/>
            <person name="Khazi F."/>
            <person name="Huang T."/>
            <person name="Chambers A.H."/>
        </authorList>
    </citation>
    <scope>NUCLEOTIDE SEQUENCE [LARGE SCALE GENOMIC DNA]</scope>
    <source>
        <tissue evidence="2">Leaf</tissue>
    </source>
</reference>
<dbReference type="AlphaFoldDB" id="A0A835VG16"/>
<evidence type="ECO:0000313" key="3">
    <source>
        <dbReference type="Proteomes" id="UP000636800"/>
    </source>
</evidence>
<organism evidence="2 3">
    <name type="scientific">Vanilla planifolia</name>
    <name type="common">Vanilla</name>
    <dbReference type="NCBI Taxonomy" id="51239"/>
    <lineage>
        <taxon>Eukaryota</taxon>
        <taxon>Viridiplantae</taxon>
        <taxon>Streptophyta</taxon>
        <taxon>Embryophyta</taxon>
        <taxon>Tracheophyta</taxon>
        <taxon>Spermatophyta</taxon>
        <taxon>Magnoliopsida</taxon>
        <taxon>Liliopsida</taxon>
        <taxon>Asparagales</taxon>
        <taxon>Orchidaceae</taxon>
        <taxon>Vanilloideae</taxon>
        <taxon>Vanilleae</taxon>
        <taxon>Vanilla</taxon>
    </lineage>
</organism>
<dbReference type="EMBL" id="JADCNL010000001">
    <property type="protein sequence ID" value="KAG0495685.1"/>
    <property type="molecule type" value="Genomic_DNA"/>
</dbReference>